<reference evidence="3 4" key="1">
    <citation type="submission" date="2025-04" db="UniProtKB">
        <authorList>
            <consortium name="RefSeq"/>
        </authorList>
    </citation>
    <scope>IDENTIFICATION</scope>
</reference>
<feature type="region of interest" description="Disordered" evidence="1">
    <location>
        <begin position="225"/>
        <end position="279"/>
    </location>
</feature>
<dbReference type="GO" id="GO:0003677">
    <property type="term" value="F:DNA binding"/>
    <property type="evidence" value="ECO:0007669"/>
    <property type="project" value="TreeGrafter"/>
</dbReference>
<organism evidence="4">
    <name type="scientific">Papilio xuthus</name>
    <name type="common">Asian swallowtail butterfly</name>
    <dbReference type="NCBI Taxonomy" id="66420"/>
    <lineage>
        <taxon>Eukaryota</taxon>
        <taxon>Metazoa</taxon>
        <taxon>Ecdysozoa</taxon>
        <taxon>Arthropoda</taxon>
        <taxon>Hexapoda</taxon>
        <taxon>Insecta</taxon>
        <taxon>Pterygota</taxon>
        <taxon>Neoptera</taxon>
        <taxon>Endopterygota</taxon>
        <taxon>Lepidoptera</taxon>
        <taxon>Glossata</taxon>
        <taxon>Ditrysia</taxon>
        <taxon>Papilionoidea</taxon>
        <taxon>Papilionidae</taxon>
        <taxon>Papilioninae</taxon>
        <taxon>Papilio</taxon>
    </lineage>
</organism>
<dbReference type="Gene3D" id="3.40.50.300">
    <property type="entry name" value="P-loop containing nucleotide triphosphate hydrolases"/>
    <property type="match status" value="1"/>
</dbReference>
<dbReference type="InterPro" id="IPR027417">
    <property type="entry name" value="P-loop_NTPase"/>
</dbReference>
<protein>
    <submittedName>
        <fullName evidence="3 4">ATPase family AAA domain-containing protein 5</fullName>
    </submittedName>
</protein>
<dbReference type="InterPro" id="IPR003593">
    <property type="entry name" value="AAA+_ATPase"/>
</dbReference>
<feature type="compositionally biased region" description="Basic residues" evidence="1">
    <location>
        <begin position="387"/>
        <end position="396"/>
    </location>
</feature>
<dbReference type="KEGG" id="pxu:106121368"/>
<feature type="compositionally biased region" description="Polar residues" evidence="1">
    <location>
        <begin position="794"/>
        <end position="808"/>
    </location>
</feature>
<evidence type="ECO:0000313" key="4">
    <source>
        <dbReference type="RefSeq" id="XP_013172471.1"/>
    </source>
</evidence>
<dbReference type="AlphaFoldDB" id="A0AAJ6ZHD9"/>
<dbReference type="PANTHER" id="PTHR23389">
    <property type="entry name" value="CHROMOSOME TRANSMISSION FIDELITY FACTOR 18"/>
    <property type="match status" value="1"/>
</dbReference>
<dbReference type="RefSeq" id="XP_013172471.1">
    <property type="nucleotide sequence ID" value="XM_013317017.1"/>
</dbReference>
<dbReference type="GO" id="GO:0005634">
    <property type="term" value="C:nucleus"/>
    <property type="evidence" value="ECO:0007669"/>
    <property type="project" value="TreeGrafter"/>
</dbReference>
<evidence type="ECO:0000313" key="3">
    <source>
        <dbReference type="RefSeq" id="XP_013172470.1"/>
    </source>
</evidence>
<dbReference type="GO" id="GO:0016887">
    <property type="term" value="F:ATP hydrolysis activity"/>
    <property type="evidence" value="ECO:0007669"/>
    <property type="project" value="InterPro"/>
</dbReference>
<dbReference type="GeneID" id="106121368"/>
<dbReference type="CTD" id="39770"/>
<dbReference type="PANTHER" id="PTHR23389:SF21">
    <property type="entry name" value="ATPASE FAMILY AAA DOMAIN-CONTAINING PROTEIN 5"/>
    <property type="match status" value="1"/>
</dbReference>
<dbReference type="RefSeq" id="XP_013172470.1">
    <property type="nucleotide sequence ID" value="XM_013317016.1"/>
</dbReference>
<gene>
    <name evidence="3 4" type="primary">LOC106121368</name>
</gene>
<feature type="domain" description="AAA+ ATPase" evidence="2">
    <location>
        <begin position="730"/>
        <end position="909"/>
    </location>
</feature>
<feature type="region of interest" description="Disordered" evidence="1">
    <location>
        <begin position="372"/>
        <end position="414"/>
    </location>
</feature>
<feature type="region of interest" description="Disordered" evidence="1">
    <location>
        <begin position="783"/>
        <end position="842"/>
    </location>
</feature>
<feature type="compositionally biased region" description="Polar residues" evidence="1">
    <location>
        <begin position="402"/>
        <end position="411"/>
    </location>
</feature>
<dbReference type="Proteomes" id="UP000694872">
    <property type="component" value="Unplaced"/>
</dbReference>
<dbReference type="GO" id="GO:0061860">
    <property type="term" value="F:DNA clamp unloader activity"/>
    <property type="evidence" value="ECO:0007669"/>
    <property type="project" value="TreeGrafter"/>
</dbReference>
<dbReference type="InterPro" id="IPR049945">
    <property type="entry name" value="AAA_22"/>
</dbReference>
<feature type="compositionally biased region" description="Basic and acidic residues" evidence="1">
    <location>
        <begin position="376"/>
        <end position="386"/>
    </location>
</feature>
<sequence>MSVCLDTVFIKDIKREAKPFKNNIKHKDRTVLRCKNNILKPKCDRTLKRKLKKYKLRKDGKEDQEIIDVSQTFITSLIIKSPNTKMSTATGLKSKLKPSRVKQSFTMHRRKKDALCKKPEELDPNTVSPTQSLESKSQTDAFKVLMDSRNKVIGSNSPGKERVLDESELQEVIERKELKVRRSLSLKKMAQAKGALQKQEQEESREMDVKNKMVKRAERLRNMITKPDLHSSKTINKKHLPEPQVDKINQTPKTENAKSKKSESLSISNSFPTTNLTDSTLKHDISNEEVEFLKKLSPSIRKKENMLCYFNIVTKELECKSVNENDGVDEQAIIKVKITSKSKKKKKQEKNIANIHDPVLIIESNVNDTQNVSISKDQESKEVVTDRKKRKRKKHVPERESTNSSEVTSIDSRPKRNIKKPIKYEDALLSSSDEEFHIFTPKKKKGAVNNVEQTKITNNEQTIEVKNSISNKCIKQYPNKASTKKNIPSVNVPVKKPLKLAPIFTSKPQLTAEELKAKQEFLRSGIPNHVKKNNKQQVINTSSSNSFLPVVHIQQIDPNHVTNCTTLSFLLHSDDEPHVTNSLSDFYKNLLTLNTVNENLNVLDFKNNVKTLLKTMKSLYSKFPVYRTYHSLKAKSRGEIGETQCIYLDNSVEIINGITDTCNDNPDKLKWTDKYKATSTKQIIGNFESIKELRKWLISWTENYVPEQKDSDSSDFCYSDTDSGDVKRMRNNLLILTGKTGCGKTSSVYAVASELSIKVIEVNASSKRTGKIMLQDLQEATQSHKVNRQMDGIETSQKSIDLDSNTPQIKKRGRPKKQTLENLSQKSVSSKKDTNSEPFSSQDSTRTVMSLILIDDADIIFEQDDGFCSAIAQLVHSSKRPVILITESVNCPHLQKFLKYSQIINLQPFLPRMLGTWLDIMCLADSSICYPGLGAKLLDLFKGDIRKTINCLQFYMTSHRHILKQDNASQGYDFIDAGDDEGSSMSWAVNDEVEDRVANSNTICNSSIQYFLDKQINIHNPSPFLTFNIWWSLPEFLCFYHNDIGTVYTKKNEKICNDILKLETISSVTETLSVLDLFENTTAELHPNVTSKPWFSPESTSLIEGENFEYYDRTYDVTQDISQFLLTSSIQNAQRNLKYEQRTDVEFPSMTLQRERDKILHRHKSLTSYLNPAAVLDRKAVALDYWSSCRSICRLEKTKTDLSSKRNNRFCHYLKSLNILCNNEYFDKLGDSLYLGENI</sequence>
<dbReference type="SUPFAM" id="SSF52540">
    <property type="entry name" value="P-loop containing nucleoside triphosphate hydrolases"/>
    <property type="match status" value="1"/>
</dbReference>
<proteinExistence type="predicted"/>
<name>A0AAJ6ZHD9_PAPXU</name>
<dbReference type="SMART" id="SM00382">
    <property type="entry name" value="AAA"/>
    <property type="match status" value="1"/>
</dbReference>
<accession>A0AAJ6ZHD9</accession>
<dbReference type="Pfam" id="PF13401">
    <property type="entry name" value="AAA_22"/>
    <property type="match status" value="1"/>
</dbReference>
<evidence type="ECO:0000259" key="2">
    <source>
        <dbReference type="SMART" id="SM00382"/>
    </source>
</evidence>
<evidence type="ECO:0000256" key="1">
    <source>
        <dbReference type="SAM" id="MobiDB-lite"/>
    </source>
</evidence>